<evidence type="ECO:0000313" key="1">
    <source>
        <dbReference type="EMBL" id="GIY04418.1"/>
    </source>
</evidence>
<sequence>MYFSACHLEGCHIALLTMPPPQQQIENSRRFLFYILATRVVGEFLIWPGFRRIFAAGMTEIRFTLSLYFFVWEEGNAKLSNIFGVKMAESILSF</sequence>
<organism evidence="1 2">
    <name type="scientific">Caerostris extrusa</name>
    <name type="common">Bark spider</name>
    <name type="synonym">Caerostris bankana</name>
    <dbReference type="NCBI Taxonomy" id="172846"/>
    <lineage>
        <taxon>Eukaryota</taxon>
        <taxon>Metazoa</taxon>
        <taxon>Ecdysozoa</taxon>
        <taxon>Arthropoda</taxon>
        <taxon>Chelicerata</taxon>
        <taxon>Arachnida</taxon>
        <taxon>Araneae</taxon>
        <taxon>Araneomorphae</taxon>
        <taxon>Entelegynae</taxon>
        <taxon>Araneoidea</taxon>
        <taxon>Araneidae</taxon>
        <taxon>Caerostris</taxon>
    </lineage>
</organism>
<proteinExistence type="predicted"/>
<dbReference type="AlphaFoldDB" id="A0AAV4Q3B2"/>
<reference evidence="1 2" key="1">
    <citation type="submission" date="2021-06" db="EMBL/GenBank/DDBJ databases">
        <title>Caerostris extrusa draft genome.</title>
        <authorList>
            <person name="Kono N."/>
            <person name="Arakawa K."/>
        </authorList>
    </citation>
    <scope>NUCLEOTIDE SEQUENCE [LARGE SCALE GENOMIC DNA]</scope>
</reference>
<dbReference type="EMBL" id="BPLR01005705">
    <property type="protein sequence ID" value="GIY04418.1"/>
    <property type="molecule type" value="Genomic_DNA"/>
</dbReference>
<dbReference type="Proteomes" id="UP001054945">
    <property type="component" value="Unassembled WGS sequence"/>
</dbReference>
<comment type="caution">
    <text evidence="1">The sequence shown here is derived from an EMBL/GenBank/DDBJ whole genome shotgun (WGS) entry which is preliminary data.</text>
</comment>
<gene>
    <name evidence="1" type="ORF">CEXT_588281</name>
</gene>
<protein>
    <submittedName>
        <fullName evidence="1">Uncharacterized protein</fullName>
    </submittedName>
</protein>
<evidence type="ECO:0000313" key="2">
    <source>
        <dbReference type="Proteomes" id="UP001054945"/>
    </source>
</evidence>
<name>A0AAV4Q3B2_CAEEX</name>
<keyword evidence="2" id="KW-1185">Reference proteome</keyword>
<accession>A0AAV4Q3B2</accession>